<keyword evidence="2" id="KW-1185">Reference proteome</keyword>
<comment type="caution">
    <text evidence="1">The sequence shown here is derived from an EMBL/GenBank/DDBJ whole genome shotgun (WGS) entry which is preliminary data.</text>
</comment>
<sequence>MATHQNRVCVENPAFRLIFLRANLRDAGESAHQMLDFLQHKAKYFGNEKVARDITLDDLNEGDMALLLSGLLHIQEGRVRRGRVIVYLFSGLHGIGTIQNHIRASYYFMFNILAQIREVQKEGIVNCYYGISKPGDKIRKFGLNCMTTIIKFLNAAPIRTTSQHTCLKDDKDSNVALNKFILGISYLTNSSRQISRLELESTTVQIWNSNISSNHTESQYIHSLSMHMEICGGEKVRVLGSSNIGIKPWKVRTRQCRQQMHIRTGTTG</sequence>
<dbReference type="EMBL" id="CAKOGP040002202">
    <property type="protein sequence ID" value="CAJ1965405.1"/>
    <property type="molecule type" value="Genomic_DNA"/>
</dbReference>
<proteinExistence type="predicted"/>
<evidence type="ECO:0000313" key="2">
    <source>
        <dbReference type="Proteomes" id="UP001295423"/>
    </source>
</evidence>
<organism evidence="1 2">
    <name type="scientific">Cylindrotheca closterium</name>
    <dbReference type="NCBI Taxonomy" id="2856"/>
    <lineage>
        <taxon>Eukaryota</taxon>
        <taxon>Sar</taxon>
        <taxon>Stramenopiles</taxon>
        <taxon>Ochrophyta</taxon>
        <taxon>Bacillariophyta</taxon>
        <taxon>Bacillariophyceae</taxon>
        <taxon>Bacillariophycidae</taxon>
        <taxon>Bacillariales</taxon>
        <taxon>Bacillariaceae</taxon>
        <taxon>Cylindrotheca</taxon>
    </lineage>
</organism>
<protein>
    <submittedName>
        <fullName evidence="1">Uncharacterized protein</fullName>
    </submittedName>
</protein>
<dbReference type="AlphaFoldDB" id="A0AAD2G722"/>
<name>A0AAD2G722_9STRA</name>
<accession>A0AAD2G722</accession>
<evidence type="ECO:0000313" key="1">
    <source>
        <dbReference type="EMBL" id="CAJ1965405.1"/>
    </source>
</evidence>
<reference evidence="1" key="1">
    <citation type="submission" date="2023-08" db="EMBL/GenBank/DDBJ databases">
        <authorList>
            <person name="Audoor S."/>
            <person name="Bilcke G."/>
        </authorList>
    </citation>
    <scope>NUCLEOTIDE SEQUENCE</scope>
</reference>
<gene>
    <name evidence="1" type="ORF">CYCCA115_LOCUS21099</name>
</gene>
<dbReference type="Proteomes" id="UP001295423">
    <property type="component" value="Unassembled WGS sequence"/>
</dbReference>